<keyword evidence="3" id="KW-1185">Reference proteome</keyword>
<organism evidence="2 3">
    <name type="scientific">Tetradesmus obliquus</name>
    <name type="common">Green alga</name>
    <name type="synonym">Acutodesmus obliquus</name>
    <dbReference type="NCBI Taxonomy" id="3088"/>
    <lineage>
        <taxon>Eukaryota</taxon>
        <taxon>Viridiplantae</taxon>
        <taxon>Chlorophyta</taxon>
        <taxon>core chlorophytes</taxon>
        <taxon>Chlorophyceae</taxon>
        <taxon>CS clade</taxon>
        <taxon>Sphaeropleales</taxon>
        <taxon>Scenedesmaceae</taxon>
        <taxon>Tetradesmus</taxon>
    </lineage>
</organism>
<dbReference type="Proteomes" id="UP000256970">
    <property type="component" value="Unassembled WGS sequence"/>
</dbReference>
<feature type="compositionally biased region" description="Low complexity" evidence="1">
    <location>
        <begin position="35"/>
        <end position="49"/>
    </location>
</feature>
<evidence type="ECO:0000313" key="3">
    <source>
        <dbReference type="Proteomes" id="UP000256970"/>
    </source>
</evidence>
<dbReference type="AlphaFoldDB" id="A0A383VQA6"/>
<feature type="region of interest" description="Disordered" evidence="1">
    <location>
        <begin position="30"/>
        <end position="51"/>
    </location>
</feature>
<evidence type="ECO:0000313" key="2">
    <source>
        <dbReference type="EMBL" id="SZX67371.1"/>
    </source>
</evidence>
<protein>
    <submittedName>
        <fullName evidence="2">Uncharacterized protein</fullName>
    </submittedName>
</protein>
<dbReference type="EMBL" id="FNXT01000791">
    <property type="protein sequence ID" value="SZX67371.1"/>
    <property type="molecule type" value="Genomic_DNA"/>
</dbReference>
<reference evidence="2 3" key="1">
    <citation type="submission" date="2016-10" db="EMBL/GenBank/DDBJ databases">
        <authorList>
            <person name="Cai Z."/>
        </authorList>
    </citation>
    <scope>NUCLEOTIDE SEQUENCE [LARGE SCALE GENOMIC DNA]</scope>
</reference>
<evidence type="ECO:0000256" key="1">
    <source>
        <dbReference type="SAM" id="MobiDB-lite"/>
    </source>
</evidence>
<sequence length="281" mass="28851">MTRLRASLQPRCPRLEDIGAAPLPEACFHQQHTAGSSSSSSSSSSGQSGMLPSLEHRVVHSVGPAPAAALLDVGFLCLGTCLRAAIQQALTGVPRLGPGVPLLGSSFWLKRWTASPATALRVPELRNKAGMPDGNAGSSRQAIAKTAAAAAAAAGNRQHQRQCRRCGVAKEEADCGVAAPTGGGDGGGGRGLYLGLTLDMHMQDDASHIIAQLNDLAAKVQSRLLEDTSGGISGPSGSSSGFSRLSSCRPRPAQEVVTCILEPWGVRLGAHGQRRGAGRVA</sequence>
<name>A0A383VQA6_TETOB</name>
<accession>A0A383VQA6</accession>
<gene>
    <name evidence="2" type="ORF">BQ4739_LOCUS7770</name>
</gene>
<proteinExistence type="predicted"/>